<protein>
    <submittedName>
        <fullName evidence="3">Dimer-Tnp-hAT domain-containing protein</fullName>
    </submittedName>
</protein>
<dbReference type="InterPro" id="IPR012337">
    <property type="entry name" value="RNaseH-like_sf"/>
</dbReference>
<keyword evidence="4" id="KW-1185">Reference proteome</keyword>
<dbReference type="OrthoDB" id="3264316at2759"/>
<accession>A0A8H7DCR8</accession>
<proteinExistence type="predicted"/>
<gene>
    <name evidence="3" type="ORF">MSAN_00879000</name>
</gene>
<dbReference type="EMBL" id="JACAZH010000005">
    <property type="protein sequence ID" value="KAF7368127.1"/>
    <property type="molecule type" value="Genomic_DNA"/>
</dbReference>
<organism evidence="3 4">
    <name type="scientific">Mycena sanguinolenta</name>
    <dbReference type="NCBI Taxonomy" id="230812"/>
    <lineage>
        <taxon>Eukaryota</taxon>
        <taxon>Fungi</taxon>
        <taxon>Dikarya</taxon>
        <taxon>Basidiomycota</taxon>
        <taxon>Agaricomycotina</taxon>
        <taxon>Agaricomycetes</taxon>
        <taxon>Agaricomycetidae</taxon>
        <taxon>Agaricales</taxon>
        <taxon>Marasmiineae</taxon>
        <taxon>Mycenaceae</taxon>
        <taxon>Mycena</taxon>
    </lineage>
</organism>
<dbReference type="SUPFAM" id="SSF53098">
    <property type="entry name" value="Ribonuclease H-like"/>
    <property type="match status" value="1"/>
</dbReference>
<feature type="domain" description="HAT C-terminal dimerisation" evidence="2">
    <location>
        <begin position="77"/>
        <end position="136"/>
    </location>
</feature>
<evidence type="ECO:0000313" key="4">
    <source>
        <dbReference type="Proteomes" id="UP000623467"/>
    </source>
</evidence>
<feature type="region of interest" description="Disordered" evidence="1">
    <location>
        <begin position="1"/>
        <end position="28"/>
    </location>
</feature>
<dbReference type="AlphaFoldDB" id="A0A8H7DCR8"/>
<name>A0A8H7DCR8_9AGAR</name>
<evidence type="ECO:0000259" key="2">
    <source>
        <dbReference type="Pfam" id="PF05699"/>
    </source>
</evidence>
<dbReference type="Proteomes" id="UP000623467">
    <property type="component" value="Unassembled WGS sequence"/>
</dbReference>
<dbReference type="Pfam" id="PF05699">
    <property type="entry name" value="Dimer_Tnp_hAT"/>
    <property type="match status" value="1"/>
</dbReference>
<comment type="caution">
    <text evidence="3">The sequence shown here is derived from an EMBL/GenBank/DDBJ whole genome shotgun (WGS) entry which is preliminary data.</text>
</comment>
<evidence type="ECO:0000256" key="1">
    <source>
        <dbReference type="SAM" id="MobiDB-lite"/>
    </source>
</evidence>
<reference evidence="3" key="1">
    <citation type="submission" date="2020-05" db="EMBL/GenBank/DDBJ databases">
        <title>Mycena genomes resolve the evolution of fungal bioluminescence.</title>
        <authorList>
            <person name="Tsai I.J."/>
        </authorList>
    </citation>
    <scope>NUCLEOTIDE SEQUENCE</scope>
    <source>
        <strain evidence="3">160909Yilan</strain>
    </source>
</reference>
<dbReference type="GO" id="GO:0046983">
    <property type="term" value="F:protein dimerization activity"/>
    <property type="evidence" value="ECO:0007669"/>
    <property type="project" value="InterPro"/>
</dbReference>
<sequence>MPPEALGPAKSRRNVLPSARVADKDNTEGLSTIQKQALATKPVLDLIKRKRRLTGLLPDSVPEASESDDKIHHVLNKEYEDRFPVVARMARDFLAIPGTSVSVERLFSRSRHLCHEARGSMKAKTISEAMLTKMWIKAGYLEY</sequence>
<evidence type="ECO:0000313" key="3">
    <source>
        <dbReference type="EMBL" id="KAF7368127.1"/>
    </source>
</evidence>
<dbReference type="InterPro" id="IPR008906">
    <property type="entry name" value="HATC_C_dom"/>
</dbReference>